<keyword evidence="1" id="KW-0812">Transmembrane</keyword>
<keyword evidence="1" id="KW-1133">Transmembrane helix</keyword>
<feature type="transmembrane region" description="Helical" evidence="1">
    <location>
        <begin position="202"/>
        <end position="221"/>
    </location>
</feature>
<organism evidence="3 4">
    <name type="scientific">Naumannella cuiyingiana</name>
    <dbReference type="NCBI Taxonomy" id="1347891"/>
    <lineage>
        <taxon>Bacteria</taxon>
        <taxon>Bacillati</taxon>
        <taxon>Actinomycetota</taxon>
        <taxon>Actinomycetes</taxon>
        <taxon>Propionibacteriales</taxon>
        <taxon>Propionibacteriaceae</taxon>
        <taxon>Naumannella</taxon>
    </lineage>
</organism>
<protein>
    <submittedName>
        <fullName evidence="3">Leader peptidase (Prepilin peptidase)/N-methyltransferase</fullName>
        <ecNumber evidence="3">2.1.1.-</ecNumber>
        <ecNumber evidence="3">3.4.23.43</ecNumber>
    </submittedName>
</protein>
<name>A0A7Z0DAY7_9ACTN</name>
<dbReference type="GO" id="GO:0016020">
    <property type="term" value="C:membrane"/>
    <property type="evidence" value="ECO:0007669"/>
    <property type="project" value="InterPro"/>
</dbReference>
<dbReference type="RefSeq" id="WP_179445789.1">
    <property type="nucleotide sequence ID" value="NZ_JACBZS010000001.1"/>
</dbReference>
<feature type="transmembrane region" description="Helical" evidence="1">
    <location>
        <begin position="107"/>
        <end position="125"/>
    </location>
</feature>
<evidence type="ECO:0000313" key="4">
    <source>
        <dbReference type="Proteomes" id="UP000527616"/>
    </source>
</evidence>
<gene>
    <name evidence="3" type="ORF">GGQ54_002602</name>
</gene>
<dbReference type="EC" id="2.1.1.-" evidence="3"/>
<dbReference type="GO" id="GO:0032259">
    <property type="term" value="P:methylation"/>
    <property type="evidence" value="ECO:0007669"/>
    <property type="project" value="UniProtKB-KW"/>
</dbReference>
<feature type="domain" description="Prepilin type IV endopeptidase peptidase" evidence="2">
    <location>
        <begin position="81"/>
        <end position="192"/>
    </location>
</feature>
<dbReference type="EMBL" id="JACBZS010000001">
    <property type="protein sequence ID" value="NYI72042.1"/>
    <property type="molecule type" value="Genomic_DNA"/>
</dbReference>
<evidence type="ECO:0000259" key="2">
    <source>
        <dbReference type="Pfam" id="PF01478"/>
    </source>
</evidence>
<feature type="transmembrane region" description="Helical" evidence="1">
    <location>
        <begin position="53"/>
        <end position="71"/>
    </location>
</feature>
<reference evidence="3 4" key="1">
    <citation type="submission" date="2020-07" db="EMBL/GenBank/DDBJ databases">
        <title>Sequencing the genomes of 1000 actinobacteria strains.</title>
        <authorList>
            <person name="Klenk H.-P."/>
        </authorList>
    </citation>
    <scope>NUCLEOTIDE SEQUENCE [LARGE SCALE GENOMIC DNA]</scope>
    <source>
        <strain evidence="3 4">DSM 103164</strain>
    </source>
</reference>
<dbReference type="Proteomes" id="UP000527616">
    <property type="component" value="Unassembled WGS sequence"/>
</dbReference>
<keyword evidence="1" id="KW-0472">Membrane</keyword>
<dbReference type="Pfam" id="PF01478">
    <property type="entry name" value="Peptidase_A24"/>
    <property type="match status" value="1"/>
</dbReference>
<dbReference type="EC" id="3.4.23.43" evidence="3"/>
<dbReference type="AlphaFoldDB" id="A0A7Z0DAY7"/>
<evidence type="ECO:0000256" key="1">
    <source>
        <dbReference type="SAM" id="Phobius"/>
    </source>
</evidence>
<dbReference type="GO" id="GO:0004190">
    <property type="term" value="F:aspartic-type endopeptidase activity"/>
    <property type="evidence" value="ECO:0007669"/>
    <property type="project" value="UniProtKB-EC"/>
</dbReference>
<sequence length="222" mass="22478">MFGDAASLPTALGLAAATAAVCAAAARVLPALLPEPAEPDGKRPYAELADAPMILGCGTAGAIAGGLIGWFLPWPLWPAWLVFATLGLVLIAIDARTTWLPLALTRPLWAATAAAVPVTGALAGWEVAFRMIVAGAAVGAFVLAFWWVGRGALGFGDVRLAPVLGVVTGTLGVGAVLWGLLLGSLIGVAWGLLARLTGRRGAFPYGPALWLGALLAIPLTAS</sequence>
<proteinExistence type="predicted"/>
<accession>A0A7Z0DAY7</accession>
<feature type="transmembrane region" description="Helical" evidence="1">
    <location>
        <begin position="77"/>
        <end position="95"/>
    </location>
</feature>
<keyword evidence="3" id="KW-0489">Methyltransferase</keyword>
<keyword evidence="4" id="KW-1185">Reference proteome</keyword>
<keyword evidence="3" id="KW-0808">Transferase</keyword>
<feature type="transmembrane region" description="Helical" evidence="1">
    <location>
        <begin position="160"/>
        <end position="190"/>
    </location>
</feature>
<evidence type="ECO:0000313" key="3">
    <source>
        <dbReference type="EMBL" id="NYI72042.1"/>
    </source>
</evidence>
<feature type="transmembrane region" description="Helical" evidence="1">
    <location>
        <begin position="131"/>
        <end position="148"/>
    </location>
</feature>
<dbReference type="GO" id="GO:0008168">
    <property type="term" value="F:methyltransferase activity"/>
    <property type="evidence" value="ECO:0007669"/>
    <property type="project" value="UniProtKB-KW"/>
</dbReference>
<feature type="transmembrane region" description="Helical" evidence="1">
    <location>
        <begin position="12"/>
        <end position="33"/>
    </location>
</feature>
<dbReference type="InterPro" id="IPR000045">
    <property type="entry name" value="Prepilin_IV_endopep_pep"/>
</dbReference>
<comment type="caution">
    <text evidence="3">The sequence shown here is derived from an EMBL/GenBank/DDBJ whole genome shotgun (WGS) entry which is preliminary data.</text>
</comment>
<keyword evidence="3" id="KW-0378">Hydrolase</keyword>